<evidence type="ECO:0000313" key="3">
    <source>
        <dbReference type="Proteomes" id="UP001596058"/>
    </source>
</evidence>
<dbReference type="PROSITE" id="PS51257">
    <property type="entry name" value="PROKAR_LIPOPROTEIN"/>
    <property type="match status" value="1"/>
</dbReference>
<gene>
    <name evidence="2" type="ORF">ACFPZ3_35895</name>
</gene>
<sequence>MLRLALLATALLLTAGCSEEVMCTAIGTPVGVGVTVKGRLAAEAGSAVMEVCWDGACKQARAELYPSSRAGQESCSGDTCSVTAVPTEDKHGFGDVAGLPKRPVEVRLALRGGGSEPVLERTVKVTPKGSFPNGPECGEAGPQIVLTVEGDGTVREGPD</sequence>
<dbReference type="RefSeq" id="WP_379518767.1">
    <property type="nucleotide sequence ID" value="NZ_JBHSPA010000045.1"/>
</dbReference>
<evidence type="ECO:0008006" key="4">
    <source>
        <dbReference type="Google" id="ProtNLM"/>
    </source>
</evidence>
<organism evidence="2 3">
    <name type="scientific">Nonomuraea insulae</name>
    <dbReference type="NCBI Taxonomy" id="1616787"/>
    <lineage>
        <taxon>Bacteria</taxon>
        <taxon>Bacillati</taxon>
        <taxon>Actinomycetota</taxon>
        <taxon>Actinomycetes</taxon>
        <taxon>Streptosporangiales</taxon>
        <taxon>Streptosporangiaceae</taxon>
        <taxon>Nonomuraea</taxon>
    </lineage>
</organism>
<feature type="chain" id="PRO_5046792700" description="Lipoprotein" evidence="1">
    <location>
        <begin position="20"/>
        <end position="159"/>
    </location>
</feature>
<reference evidence="3" key="1">
    <citation type="journal article" date="2019" name="Int. J. Syst. Evol. Microbiol.">
        <title>The Global Catalogue of Microorganisms (GCM) 10K type strain sequencing project: providing services to taxonomists for standard genome sequencing and annotation.</title>
        <authorList>
            <consortium name="The Broad Institute Genomics Platform"/>
            <consortium name="The Broad Institute Genome Sequencing Center for Infectious Disease"/>
            <person name="Wu L."/>
            <person name="Ma J."/>
        </authorList>
    </citation>
    <scope>NUCLEOTIDE SEQUENCE [LARGE SCALE GENOMIC DNA]</scope>
    <source>
        <strain evidence="3">CCUG 53903</strain>
    </source>
</reference>
<proteinExistence type="predicted"/>
<keyword evidence="3" id="KW-1185">Reference proteome</keyword>
<keyword evidence="1" id="KW-0732">Signal</keyword>
<comment type="caution">
    <text evidence="2">The sequence shown here is derived from an EMBL/GenBank/DDBJ whole genome shotgun (WGS) entry which is preliminary data.</text>
</comment>
<dbReference type="EMBL" id="JBHSPA010000045">
    <property type="protein sequence ID" value="MFC5829278.1"/>
    <property type="molecule type" value="Genomic_DNA"/>
</dbReference>
<accession>A0ABW1CY42</accession>
<dbReference type="Proteomes" id="UP001596058">
    <property type="component" value="Unassembled WGS sequence"/>
</dbReference>
<feature type="signal peptide" evidence="1">
    <location>
        <begin position="1"/>
        <end position="19"/>
    </location>
</feature>
<evidence type="ECO:0000313" key="2">
    <source>
        <dbReference type="EMBL" id="MFC5829278.1"/>
    </source>
</evidence>
<evidence type="ECO:0000256" key="1">
    <source>
        <dbReference type="SAM" id="SignalP"/>
    </source>
</evidence>
<name>A0ABW1CY42_9ACTN</name>
<protein>
    <recommendedName>
        <fullName evidence="4">Lipoprotein</fullName>
    </recommendedName>
</protein>